<protein>
    <submittedName>
        <fullName evidence="2">Uncharacterized protein</fullName>
    </submittedName>
</protein>
<dbReference type="Proteomes" id="UP000642748">
    <property type="component" value="Unassembled WGS sequence"/>
</dbReference>
<name>A0A8J3VTK3_9ACTN</name>
<keyword evidence="3" id="KW-1185">Reference proteome</keyword>
<gene>
    <name evidence="2" type="ORF">Raf01_64520</name>
</gene>
<sequence>MAWPAALGGSRLVRVAARVETGRAGPARKDRRAGRTVGVPVRPARDRPGDQLMVRVSPFTVTVLPASGLGAGPVFTEPSVIEYWLP</sequence>
<evidence type="ECO:0000313" key="2">
    <source>
        <dbReference type="EMBL" id="GIH18280.1"/>
    </source>
</evidence>
<accession>A0A8J3VTK3</accession>
<proteinExistence type="predicted"/>
<evidence type="ECO:0000313" key="3">
    <source>
        <dbReference type="Proteomes" id="UP000642748"/>
    </source>
</evidence>
<reference evidence="2" key="1">
    <citation type="submission" date="2021-01" db="EMBL/GenBank/DDBJ databases">
        <title>Whole genome shotgun sequence of Rugosimonospora africana NBRC 104875.</title>
        <authorList>
            <person name="Komaki H."/>
            <person name="Tamura T."/>
        </authorList>
    </citation>
    <scope>NUCLEOTIDE SEQUENCE</scope>
    <source>
        <strain evidence="2">NBRC 104875</strain>
    </source>
</reference>
<feature type="region of interest" description="Disordered" evidence="1">
    <location>
        <begin position="21"/>
        <end position="46"/>
    </location>
</feature>
<dbReference type="EMBL" id="BONZ01000065">
    <property type="protein sequence ID" value="GIH18280.1"/>
    <property type="molecule type" value="Genomic_DNA"/>
</dbReference>
<comment type="caution">
    <text evidence="2">The sequence shown here is derived from an EMBL/GenBank/DDBJ whole genome shotgun (WGS) entry which is preliminary data.</text>
</comment>
<dbReference type="AlphaFoldDB" id="A0A8J3VTK3"/>
<organism evidence="2 3">
    <name type="scientific">Rugosimonospora africana</name>
    <dbReference type="NCBI Taxonomy" id="556532"/>
    <lineage>
        <taxon>Bacteria</taxon>
        <taxon>Bacillati</taxon>
        <taxon>Actinomycetota</taxon>
        <taxon>Actinomycetes</taxon>
        <taxon>Micromonosporales</taxon>
        <taxon>Micromonosporaceae</taxon>
        <taxon>Rugosimonospora</taxon>
    </lineage>
</organism>
<evidence type="ECO:0000256" key="1">
    <source>
        <dbReference type="SAM" id="MobiDB-lite"/>
    </source>
</evidence>